<accession>B5HFG9</accession>
<evidence type="ECO:0000256" key="1">
    <source>
        <dbReference type="SAM" id="MobiDB-lite"/>
    </source>
</evidence>
<feature type="chain" id="PRO_5002834501" description="Peptidase" evidence="3">
    <location>
        <begin position="28"/>
        <end position="578"/>
    </location>
</feature>
<evidence type="ECO:0000256" key="3">
    <source>
        <dbReference type="SAM" id="SignalP"/>
    </source>
</evidence>
<dbReference type="Proteomes" id="UP000002805">
    <property type="component" value="Chromosome"/>
</dbReference>
<reference evidence="5" key="2">
    <citation type="submission" date="2009-10" db="EMBL/GenBank/DDBJ databases">
        <title>The genome sequence of Streptomyces pristinaespiralis strain ATCC 25486.</title>
        <authorList>
            <consortium name="The Broad Institute Genome Sequencing Platform"/>
            <consortium name="Broad Institute Microbial Sequencing Center"/>
            <person name="Fischbach M."/>
            <person name="Godfrey P."/>
            <person name="Ward D."/>
            <person name="Young S."/>
            <person name="Zeng Q."/>
            <person name="Koehrsen M."/>
            <person name="Alvarado L."/>
            <person name="Berlin A.M."/>
            <person name="Bochicchio J."/>
            <person name="Borenstein D."/>
            <person name="Chapman S.B."/>
            <person name="Chen Z."/>
            <person name="Engels R."/>
            <person name="Freedman E."/>
            <person name="Gellesch M."/>
            <person name="Goldberg J."/>
            <person name="Griggs A."/>
            <person name="Gujja S."/>
            <person name="Heilman E.R."/>
            <person name="Heiman D.I."/>
            <person name="Hepburn T.A."/>
            <person name="Howarth C."/>
            <person name="Jen D."/>
            <person name="Larson L."/>
            <person name="Lewis B."/>
            <person name="Mehta T."/>
            <person name="Park D."/>
            <person name="Pearson M."/>
            <person name="Richards J."/>
            <person name="Roberts A."/>
            <person name="Saif S."/>
            <person name="Shea T.D."/>
            <person name="Shenoy N."/>
            <person name="Sisk P."/>
            <person name="Stolte C."/>
            <person name="Sykes S.N."/>
            <person name="Thomson T."/>
            <person name="Walk T."/>
            <person name="White J."/>
            <person name="Yandava C."/>
            <person name="Straight P."/>
            <person name="Clardy J."/>
            <person name="Hung D."/>
            <person name="Kolter R."/>
            <person name="Mekalanos J."/>
            <person name="Walker S."/>
            <person name="Walsh C.T."/>
            <person name="Wieland-Brown L.C."/>
            <person name="Haas B."/>
            <person name="Nusbaum C."/>
            <person name="Birren B."/>
        </authorList>
    </citation>
    <scope>NUCLEOTIDE SEQUENCE [LARGE SCALE GENOMIC DNA]</scope>
    <source>
        <strain evidence="5">ATCC 25486 / DSM 40338 / CBS 914.69 / JCM 4507 / NBRC 13074 / NRRL 2958 / 5647</strain>
    </source>
</reference>
<dbReference type="AlphaFoldDB" id="B5HFG9"/>
<dbReference type="HOGENOM" id="CLU_035909_0_0_11"/>
<evidence type="ECO:0000313" key="5">
    <source>
        <dbReference type="Proteomes" id="UP000002805"/>
    </source>
</evidence>
<protein>
    <recommendedName>
        <fullName evidence="6">Peptidase</fullName>
    </recommendedName>
</protein>
<feature type="region of interest" description="Disordered" evidence="1">
    <location>
        <begin position="445"/>
        <end position="504"/>
    </location>
</feature>
<feature type="transmembrane region" description="Helical" evidence="2">
    <location>
        <begin position="558"/>
        <end position="577"/>
    </location>
</feature>
<keyword evidence="2" id="KW-0472">Membrane</keyword>
<feature type="signal peptide" evidence="3">
    <location>
        <begin position="1"/>
        <end position="27"/>
    </location>
</feature>
<feature type="compositionally biased region" description="Gly residues" evidence="1">
    <location>
        <begin position="469"/>
        <end position="504"/>
    </location>
</feature>
<dbReference type="EMBL" id="CM000950">
    <property type="protein sequence ID" value="EDY65580.2"/>
    <property type="molecule type" value="Genomic_DNA"/>
</dbReference>
<sequence>MRRLLGGVAAFGTAVALLGGSVGTAQAEEPDYRIRLDAELGLPLPGSTLQQPYFFARLDGPVGDTGPRDYVFTYDFSEIADFVDVKVRSVDDHCAIAGTKMICRETVEGEDTLIGVPELRAATGSKNGQSGTLRVVGESEGITVQGASTLVRVGGPDLAAVRVDLKERPAVGEVQRPRFAFVNKGTLPAQGVLLALTTTRGMELPRTAGNCEYADLPGPARTGFALCAFEGTFEPGSTYRIDRGMELKTLERAFVDQLGYGFHEDTPAERERLRDGLTFTRGTGPSVALEKVGAGTRSTDLYIWDNQGWYEPQAVNTADFQAVGDVAEGEKGETVTVDLGFRNNGPAWVTGGSGGDPRTVGGVQFTVPAGTRVTSYPKGCGGYSADGKNWIGDKPGAPVYRCMFGEFVLEDERHELPFELTIEKGVENSKGEIRVVSFYYGGHSRHDETPDNDKAAVVVNPKDVPPGDTTGGSTGGSSGGSATGGSAGGSSAGPVTGGSTGGPATGSANGGLAATGSSALVAGLGAAAVSWRSASSSSRHGCAWRFDGCCVFGTRFDVFFLFFFFLFFYIFYYFFFFF</sequence>
<dbReference type="eggNOG" id="ENOG503426H">
    <property type="taxonomic scope" value="Bacteria"/>
</dbReference>
<feature type="non-terminal residue" evidence="4">
    <location>
        <position position="578"/>
    </location>
</feature>
<organism evidence="4 5">
    <name type="scientific">Streptomyces pristinaespiralis (strain ATCC 25486 / DSM 40338 / CBS 914.69 / JCM 4507 / KCC S-0507 / NBRC 13074 / NRRL 2958 / 5647)</name>
    <dbReference type="NCBI Taxonomy" id="457429"/>
    <lineage>
        <taxon>Bacteria</taxon>
        <taxon>Bacillati</taxon>
        <taxon>Actinomycetota</taxon>
        <taxon>Actinomycetes</taxon>
        <taxon>Kitasatosporales</taxon>
        <taxon>Streptomycetaceae</taxon>
        <taxon>Streptomyces</taxon>
    </lineage>
</organism>
<gene>
    <name evidence="4" type="ORF">SSDG_04009</name>
</gene>
<reference evidence="5" key="1">
    <citation type="submission" date="2008-02" db="EMBL/GenBank/DDBJ databases">
        <authorList>
            <consortium name="The Broad Institute Genome Sequencing Platform"/>
            <person name="Fischbach M."/>
            <person name="Ward D."/>
            <person name="Young S."/>
            <person name="Jaffe D."/>
            <person name="Gnerre S."/>
            <person name="Berlin A."/>
            <person name="Heiman D."/>
            <person name="Hepburn T."/>
            <person name="Sykes S."/>
            <person name="Alvarado L."/>
            <person name="Kodira C.D."/>
            <person name="Straight P."/>
            <person name="Clardy J."/>
            <person name="Hung D."/>
            <person name="Kolter R."/>
            <person name="Mekalanos J."/>
            <person name="Walker S."/>
            <person name="Walsh C.T."/>
            <person name="Lander E."/>
            <person name="Galagan J."/>
            <person name="Nusbaum C."/>
            <person name="Birren B."/>
        </authorList>
    </citation>
    <scope>NUCLEOTIDE SEQUENCE [LARGE SCALE GENOMIC DNA]</scope>
    <source>
        <strain evidence="5">ATCC 25486 / DSM 40338 / CBS 914.69 / JCM 4507 / NBRC 13074 / NRRL 2958 / 5647</strain>
    </source>
</reference>
<evidence type="ECO:0000313" key="4">
    <source>
        <dbReference type="EMBL" id="EDY65580.2"/>
    </source>
</evidence>
<evidence type="ECO:0008006" key="6">
    <source>
        <dbReference type="Google" id="ProtNLM"/>
    </source>
</evidence>
<keyword evidence="3" id="KW-0732">Signal</keyword>
<feature type="compositionally biased region" description="Basic and acidic residues" evidence="1">
    <location>
        <begin position="445"/>
        <end position="454"/>
    </location>
</feature>
<evidence type="ECO:0000256" key="2">
    <source>
        <dbReference type="SAM" id="Phobius"/>
    </source>
</evidence>
<keyword evidence="2" id="KW-0812">Transmembrane</keyword>
<keyword evidence="2" id="KW-1133">Transmembrane helix</keyword>
<name>B5HFG9_STRE2</name>
<proteinExistence type="predicted"/>
<keyword evidence="5" id="KW-1185">Reference proteome</keyword>